<keyword evidence="2" id="KW-0472">Membrane</keyword>
<evidence type="ECO:0008006" key="6">
    <source>
        <dbReference type="Google" id="ProtNLM"/>
    </source>
</evidence>
<keyword evidence="3" id="KW-0732">Signal</keyword>
<feature type="compositionally biased region" description="Polar residues" evidence="1">
    <location>
        <begin position="173"/>
        <end position="194"/>
    </location>
</feature>
<comment type="caution">
    <text evidence="4">The sequence shown here is derived from an EMBL/GenBank/DDBJ whole genome shotgun (WGS) entry which is preliminary data.</text>
</comment>
<feature type="compositionally biased region" description="Polar residues" evidence="1">
    <location>
        <begin position="314"/>
        <end position="347"/>
    </location>
</feature>
<feature type="chain" id="PRO_5013242373" description="Mid2 domain-containing protein" evidence="3">
    <location>
        <begin position="24"/>
        <end position="497"/>
    </location>
</feature>
<feature type="transmembrane region" description="Helical" evidence="2">
    <location>
        <begin position="199"/>
        <end position="221"/>
    </location>
</feature>
<dbReference type="Proteomes" id="UP000226031">
    <property type="component" value="Unassembled WGS sequence"/>
</dbReference>
<feature type="region of interest" description="Disordered" evidence="1">
    <location>
        <begin position="68"/>
        <end position="97"/>
    </location>
</feature>
<dbReference type="AlphaFoldDB" id="A0A2B7ZBB1"/>
<evidence type="ECO:0000313" key="5">
    <source>
        <dbReference type="Proteomes" id="UP000226031"/>
    </source>
</evidence>
<evidence type="ECO:0000256" key="2">
    <source>
        <dbReference type="SAM" id="Phobius"/>
    </source>
</evidence>
<evidence type="ECO:0000256" key="3">
    <source>
        <dbReference type="SAM" id="SignalP"/>
    </source>
</evidence>
<feature type="compositionally biased region" description="Basic and acidic residues" evidence="1">
    <location>
        <begin position="388"/>
        <end position="397"/>
    </location>
</feature>
<feature type="compositionally biased region" description="Low complexity" evidence="1">
    <location>
        <begin position="150"/>
        <end position="172"/>
    </location>
</feature>
<organism evidence="4 5">
    <name type="scientific">[Emmonsia] crescens</name>
    <dbReference type="NCBI Taxonomy" id="73230"/>
    <lineage>
        <taxon>Eukaryota</taxon>
        <taxon>Fungi</taxon>
        <taxon>Dikarya</taxon>
        <taxon>Ascomycota</taxon>
        <taxon>Pezizomycotina</taxon>
        <taxon>Eurotiomycetes</taxon>
        <taxon>Eurotiomycetidae</taxon>
        <taxon>Onygenales</taxon>
        <taxon>Ajellomycetaceae</taxon>
        <taxon>Emergomyces</taxon>
    </lineage>
</organism>
<feature type="region of interest" description="Disordered" evidence="1">
    <location>
        <begin position="226"/>
        <end position="296"/>
    </location>
</feature>
<dbReference type="EMBL" id="PDND01000170">
    <property type="protein sequence ID" value="PGH30473.1"/>
    <property type="molecule type" value="Genomic_DNA"/>
</dbReference>
<keyword evidence="2" id="KW-1133">Transmembrane helix</keyword>
<feature type="region of interest" description="Disordered" evidence="1">
    <location>
        <begin position="374"/>
        <end position="421"/>
    </location>
</feature>
<feature type="region of interest" description="Disordered" evidence="1">
    <location>
        <begin position="310"/>
        <end position="347"/>
    </location>
</feature>
<name>A0A2B7ZBB1_9EURO</name>
<keyword evidence="5" id="KW-1185">Reference proteome</keyword>
<proteinExistence type="predicted"/>
<dbReference type="VEuPathDB" id="FungiDB:EMCG_05540"/>
<gene>
    <name evidence="4" type="ORF">GX50_06764</name>
</gene>
<feature type="signal peptide" evidence="3">
    <location>
        <begin position="1"/>
        <end position="23"/>
    </location>
</feature>
<evidence type="ECO:0000256" key="1">
    <source>
        <dbReference type="SAM" id="MobiDB-lite"/>
    </source>
</evidence>
<keyword evidence="2" id="KW-0812">Transmembrane</keyword>
<evidence type="ECO:0000313" key="4">
    <source>
        <dbReference type="EMBL" id="PGH30473.1"/>
    </source>
</evidence>
<feature type="compositionally biased region" description="Low complexity" evidence="1">
    <location>
        <begin position="398"/>
        <end position="411"/>
    </location>
</feature>
<protein>
    <recommendedName>
        <fullName evidence="6">Mid2 domain-containing protein</fullName>
    </recommendedName>
</protein>
<accession>A0A2B7ZBB1</accession>
<feature type="region of interest" description="Disordered" evidence="1">
    <location>
        <begin position="139"/>
        <end position="194"/>
    </location>
</feature>
<sequence>MRHPTFYILVISSWVCLFVLSWASPVDISHPKFPPCGSPVKDAAGFSGKCIPVSRPAQQVGMLKFPNTKRQRRQLLSRKAPSQQSKTNRIPLGSNGRKRQFIEEVPTRERDPFTFFPDIPDPIPTFFPGSPDPPHFTTTFTEDPFERPTTRPTTTSTDITTTDAPQTTSTPRNSIPVSTSLPAQPPANLNKSNSDAGPIIVGCSIGGIALIAILYLAFMAWRRSRNKKRKDDLNVAPPPYTNQPMGERGGPQTGFGVSEATREIPPPAQSRTASWAHASNPASPPDSMLGQTTRQEHRVSRRFYAAFTPIDTDLNGSNDRSTPPLNSLNTQNLNTGAYTQTSNPSEPFTNLAIVTEDSPQEHFPLAAPVTRYESAAARAARQPTSYRSRRDSRDIVRRSLLGSTSSNNGNSSHEHGSTDYDWQNVSYLPPTDFGPRHDVSPIEPTDTHRLPYGRQKNPPLAIDTLQRRVSNIRPNSIVSVNSFENIDGPPSMDTKMP</sequence>
<reference evidence="4 5" key="1">
    <citation type="submission" date="2017-10" db="EMBL/GenBank/DDBJ databases">
        <title>Comparative genomics in systemic dimorphic fungi from Ajellomycetaceae.</title>
        <authorList>
            <person name="Munoz J.F."/>
            <person name="Mcewen J.G."/>
            <person name="Clay O.K."/>
            <person name="Cuomo C.A."/>
        </authorList>
    </citation>
    <scope>NUCLEOTIDE SEQUENCE [LARGE SCALE GENOMIC DNA]</scope>
    <source>
        <strain evidence="4 5">UAMH4076</strain>
    </source>
</reference>